<dbReference type="Proteomes" id="UP000510647">
    <property type="component" value="Chromosome 8"/>
</dbReference>
<gene>
    <name evidence="13" type="ORF">HG537_0H00770</name>
</gene>
<evidence type="ECO:0000256" key="3">
    <source>
        <dbReference type="ARBA" id="ARBA00023128"/>
    </source>
</evidence>
<proteinExistence type="inferred from homology"/>
<evidence type="ECO:0000256" key="4">
    <source>
        <dbReference type="ARBA" id="ARBA00023235"/>
    </source>
</evidence>
<evidence type="ECO:0000313" key="14">
    <source>
        <dbReference type="Proteomes" id="UP000510647"/>
    </source>
</evidence>
<sequence>MSKLSSLRSLPIVFECNNYFIVNKPYGMFSQPGDMGPQYAHHPYKSKPPVVLEELKRQYGNREGGCSEWRTVHRLDACVTGGMLIVKNKNAAIQFSKNLRRGGNKGFKITRKYVALVGDGEIHPKYVDDTGIIQCLGMVTKYRRFDEKCYVLELVSGGKHQIRRHLAQGVGQPILNDNRFGGVLLPGTEPTQIALHSACIKTEMGFQRRAHLIPMVYNNDGRLWDSKYVDSEGNFIPEIQRILLNDSTEVGL</sequence>
<evidence type="ECO:0000256" key="5">
    <source>
        <dbReference type="ARBA" id="ARBA00036927"/>
    </source>
</evidence>
<evidence type="ECO:0000256" key="2">
    <source>
        <dbReference type="ARBA" id="ARBA00010876"/>
    </source>
</evidence>
<dbReference type="Gene3D" id="3.30.2350.10">
    <property type="entry name" value="Pseudouridine synthase"/>
    <property type="match status" value="2"/>
</dbReference>
<dbReference type="AlphaFoldDB" id="A0A7H9I0F5"/>
<dbReference type="Pfam" id="PF00849">
    <property type="entry name" value="PseudoU_synth_2"/>
    <property type="match status" value="1"/>
</dbReference>
<dbReference type="GO" id="GO:0003723">
    <property type="term" value="F:RNA binding"/>
    <property type="evidence" value="ECO:0007669"/>
    <property type="project" value="InterPro"/>
</dbReference>
<evidence type="ECO:0000256" key="1">
    <source>
        <dbReference type="ARBA" id="ARBA00004173"/>
    </source>
</evidence>
<evidence type="ECO:0000256" key="11">
    <source>
        <dbReference type="ARBA" id="ARBA00042700"/>
    </source>
</evidence>
<protein>
    <recommendedName>
        <fullName evidence="8">21S rRNA pseudouridine(2819) synthase</fullName>
        <ecNumber evidence="7">5.4.99.43</ecNumber>
    </recommendedName>
    <alternativeName>
        <fullName evidence="10">Pseudouridine synthase 5</fullName>
    </alternativeName>
    <alternativeName>
        <fullName evidence="9">Pseudouridylate synthase PUS5</fullName>
    </alternativeName>
    <alternativeName>
        <fullName evidence="11">Uracil hydrolyase PUS5</fullName>
    </alternativeName>
</protein>
<reference evidence="13 14" key="1">
    <citation type="submission" date="2020-06" db="EMBL/GenBank/DDBJ databases">
        <title>The yeast mating-type switching endonuclease HO is a domesticated member of an unorthodox homing genetic element family.</title>
        <authorList>
            <person name="Coughlan A.Y."/>
            <person name="Lombardi L."/>
            <person name="Braun-Galleani S."/>
            <person name="Martos A.R."/>
            <person name="Galeote V."/>
            <person name="Bigey F."/>
            <person name="Dequin S."/>
            <person name="Byrne K.P."/>
            <person name="Wolfe K.H."/>
        </authorList>
    </citation>
    <scope>NUCLEOTIDE SEQUENCE [LARGE SCALE GENOMIC DNA]</scope>
    <source>
        <strain evidence="13 14">CBS2947</strain>
    </source>
</reference>
<evidence type="ECO:0000259" key="12">
    <source>
        <dbReference type="Pfam" id="PF00849"/>
    </source>
</evidence>
<dbReference type="SUPFAM" id="SSF55120">
    <property type="entry name" value="Pseudouridine synthase"/>
    <property type="match status" value="1"/>
</dbReference>
<dbReference type="PROSITE" id="PS01129">
    <property type="entry name" value="PSI_RLU"/>
    <property type="match status" value="1"/>
</dbReference>
<evidence type="ECO:0000256" key="8">
    <source>
        <dbReference type="ARBA" id="ARBA00040626"/>
    </source>
</evidence>
<evidence type="ECO:0000313" key="13">
    <source>
        <dbReference type="EMBL" id="QLQ82316.1"/>
    </source>
</evidence>
<comment type="similarity">
    <text evidence="2">Belongs to the pseudouridine synthase RluA family.</text>
</comment>
<name>A0A7H9I0F5_9SACH</name>
<dbReference type="PANTHER" id="PTHR21600">
    <property type="entry name" value="MITOCHONDRIAL RNA PSEUDOURIDINE SYNTHASE"/>
    <property type="match status" value="1"/>
</dbReference>
<keyword evidence="4" id="KW-0413">Isomerase</keyword>
<comment type="subcellular location">
    <subcellularLocation>
        <location evidence="1">Mitochondrion</location>
    </subcellularLocation>
</comment>
<feature type="domain" description="Pseudouridine synthase RsuA/RluA-like" evidence="12">
    <location>
        <begin position="18"/>
        <end position="168"/>
    </location>
</feature>
<dbReference type="OrthoDB" id="428658at2759"/>
<evidence type="ECO:0000256" key="10">
    <source>
        <dbReference type="ARBA" id="ARBA00041978"/>
    </source>
</evidence>
<dbReference type="InterPro" id="IPR006145">
    <property type="entry name" value="PsdUridine_synth_RsuA/RluA"/>
</dbReference>
<dbReference type="GO" id="GO:0000455">
    <property type="term" value="P:enzyme-directed rRNA pseudouridine synthesis"/>
    <property type="evidence" value="ECO:0007669"/>
    <property type="project" value="TreeGrafter"/>
</dbReference>
<evidence type="ECO:0000256" key="7">
    <source>
        <dbReference type="ARBA" id="ARBA00038947"/>
    </source>
</evidence>
<dbReference type="InterPro" id="IPR050188">
    <property type="entry name" value="RluA_PseudoU_synthase"/>
</dbReference>
<evidence type="ECO:0000256" key="6">
    <source>
        <dbReference type="ARBA" id="ARBA00037513"/>
    </source>
</evidence>
<comment type="function">
    <text evidence="6">Pseudouridylate synthase responsible for the pseudouridine-2819 formation in mitochondrial 21S rRNA. May modulate the efficiency or the fidelity of the mitochondrial translation machinery.</text>
</comment>
<dbReference type="CDD" id="cd02869">
    <property type="entry name" value="PseudoU_synth_RluA_like"/>
    <property type="match status" value="1"/>
</dbReference>
<dbReference type="InterPro" id="IPR020103">
    <property type="entry name" value="PsdUridine_synth_cat_dom_sf"/>
</dbReference>
<dbReference type="InterPro" id="IPR006224">
    <property type="entry name" value="PsdUridine_synth_RluA-like_CS"/>
</dbReference>
<accession>A0A7H9I0F5</accession>
<keyword evidence="14" id="KW-1185">Reference proteome</keyword>
<comment type="catalytic activity">
    <reaction evidence="5">
        <text>uridine(2819) in 21S rRNA = pseudouridine(2819) in 21S rRNA</text>
        <dbReference type="Rhea" id="RHEA:42556"/>
        <dbReference type="Rhea" id="RHEA-COMP:10113"/>
        <dbReference type="Rhea" id="RHEA-COMP:10114"/>
        <dbReference type="ChEBI" id="CHEBI:65314"/>
        <dbReference type="ChEBI" id="CHEBI:65315"/>
        <dbReference type="EC" id="5.4.99.43"/>
    </reaction>
</comment>
<dbReference type="PANTHER" id="PTHR21600:SF81">
    <property type="entry name" value="21S RRNA PSEUDOURIDINE(2819) SYNTHASE"/>
    <property type="match status" value="1"/>
</dbReference>
<evidence type="ECO:0000256" key="9">
    <source>
        <dbReference type="ARBA" id="ARBA00041561"/>
    </source>
</evidence>
<dbReference type="EMBL" id="CP059274">
    <property type="protein sequence ID" value="QLQ82316.1"/>
    <property type="molecule type" value="Genomic_DNA"/>
</dbReference>
<keyword evidence="3" id="KW-0496">Mitochondrion</keyword>
<organism evidence="13 14">
    <name type="scientific">Torulaspora globosa</name>
    <dbReference type="NCBI Taxonomy" id="48254"/>
    <lineage>
        <taxon>Eukaryota</taxon>
        <taxon>Fungi</taxon>
        <taxon>Dikarya</taxon>
        <taxon>Ascomycota</taxon>
        <taxon>Saccharomycotina</taxon>
        <taxon>Saccharomycetes</taxon>
        <taxon>Saccharomycetales</taxon>
        <taxon>Saccharomycetaceae</taxon>
        <taxon>Torulaspora</taxon>
    </lineage>
</organism>
<dbReference type="GO" id="GO:0005739">
    <property type="term" value="C:mitochondrion"/>
    <property type="evidence" value="ECO:0007669"/>
    <property type="project" value="UniProtKB-SubCell"/>
</dbReference>
<dbReference type="EC" id="5.4.99.43" evidence="7"/>
<dbReference type="GO" id="GO:0160143">
    <property type="term" value="F:21S rRNA pseudouridine(2819) synthase activity"/>
    <property type="evidence" value="ECO:0007669"/>
    <property type="project" value="UniProtKB-EC"/>
</dbReference>